<organism evidence="7 8">
    <name type="scientific">Flavonifractor plautii 1_3_50AFAA</name>
    <dbReference type="NCBI Taxonomy" id="742738"/>
    <lineage>
        <taxon>Bacteria</taxon>
        <taxon>Bacillati</taxon>
        <taxon>Bacillota</taxon>
        <taxon>Clostridia</taxon>
        <taxon>Eubacteriales</taxon>
        <taxon>Oscillospiraceae</taxon>
        <taxon>Flavonifractor</taxon>
    </lineage>
</organism>
<gene>
    <name evidence="7" type="ORF">HMPREF9460_00609</name>
</gene>
<evidence type="ECO:0000313" key="8">
    <source>
        <dbReference type="Proteomes" id="UP000029585"/>
    </source>
</evidence>
<dbReference type="PATRIC" id="fig|742738.3.peg.633"/>
<dbReference type="RefSeq" id="WP_044938823.1">
    <property type="nucleotide sequence ID" value="NZ_KN174161.1"/>
</dbReference>
<dbReference type="NCBIfam" id="TIGR04350">
    <property type="entry name" value="C_S_lyase_PatB"/>
    <property type="match status" value="1"/>
</dbReference>
<comment type="similarity">
    <text evidence="5">Belongs to the class-II pyridoxal-phosphate-dependent aminotransferase family. MalY/PatB cystathionine beta-lyase subfamily.</text>
</comment>
<dbReference type="PANTHER" id="PTHR43525">
    <property type="entry name" value="PROTEIN MALY"/>
    <property type="match status" value="1"/>
</dbReference>
<evidence type="ECO:0000256" key="4">
    <source>
        <dbReference type="ARBA" id="ARBA00023239"/>
    </source>
</evidence>
<comment type="cofactor">
    <cofactor evidence="1">
        <name>pyridoxal 5'-phosphate</name>
        <dbReference type="ChEBI" id="CHEBI:597326"/>
    </cofactor>
</comment>
<keyword evidence="3" id="KW-0663">Pyridoxal phosphate</keyword>
<dbReference type="Proteomes" id="UP000029585">
    <property type="component" value="Unassembled WGS sequence"/>
</dbReference>
<sequence length="389" mass="44288">MKYDFDTVVDRGGNRSAKYDERTKKFGTDQVIPLWIADMDFKTAQPIVDALTARAQEGIWGYTSRPDSYFEAIRGWQKRRNGWDIDPSLMSFSLGVVQSISAMVKLFTPEGGSVLIQTPVYSEFYDMTEAWNRKVLENPFVEKDGRWEMDWADFEAKLAEADLFLLCSPHNPLGIVWTPEELRRMVELCIKHRVVLFSDEIHSDLIFHGKRHTPTASVSDEAARYVVTGISGTKTFNLAGLQASTVVFPNAHMKQVFDQFWMNMDIHRNNAFSLTAMEAAFNHGEEWLEQLLPYLSANFDFVADYCREHIPQIKTCAPDATYLMWLDCRALGLDNDALRRFMIEQAGLGLNDGCSFGRSLNGYMRLNAACPRSVLERAMKQLEAAVKAL</sequence>
<reference evidence="7 8" key="1">
    <citation type="submission" date="2011-08" db="EMBL/GenBank/DDBJ databases">
        <title>The Genome Sequence of Clostridium orbiscindens 1_3_50AFAA.</title>
        <authorList>
            <consortium name="The Broad Institute Genome Sequencing Platform"/>
            <person name="Earl A."/>
            <person name="Ward D."/>
            <person name="Feldgarden M."/>
            <person name="Gevers D."/>
            <person name="Daigneault M."/>
            <person name="Strauss J."/>
            <person name="Allen-Vercoe E."/>
            <person name="Young S.K."/>
            <person name="Zeng Q."/>
            <person name="Gargeya S."/>
            <person name="Fitzgerald M."/>
            <person name="Haas B."/>
            <person name="Abouelleil A."/>
            <person name="Alvarado L."/>
            <person name="Arachchi H.M."/>
            <person name="Berlin A."/>
            <person name="Brown A."/>
            <person name="Chapman S.B."/>
            <person name="Chen Z."/>
            <person name="Dunbar C."/>
            <person name="Freedman E."/>
            <person name="Gearin G."/>
            <person name="Gellesch M."/>
            <person name="Goldberg J."/>
            <person name="Griggs A."/>
            <person name="Gujja S."/>
            <person name="Heiman D."/>
            <person name="Howarth C."/>
            <person name="Larson L."/>
            <person name="Lui A."/>
            <person name="MacDonald P.J.P."/>
            <person name="Montmayeur A."/>
            <person name="Murphy C."/>
            <person name="Neiman D."/>
            <person name="Pearson M."/>
            <person name="Priest M."/>
            <person name="Roberts A."/>
            <person name="Saif S."/>
            <person name="Shea T."/>
            <person name="Shenoy N."/>
            <person name="Sisk P."/>
            <person name="Stolte C."/>
            <person name="Sykes S."/>
            <person name="Wortman J."/>
            <person name="Nusbaum C."/>
            <person name="Birren B."/>
        </authorList>
    </citation>
    <scope>NUCLEOTIDE SEQUENCE [LARGE SCALE GENOMIC DNA]</scope>
    <source>
        <strain evidence="7 8">1_3_50AFAA</strain>
    </source>
</reference>
<dbReference type="EMBL" id="ADLO01000024">
    <property type="protein sequence ID" value="KGF56890.1"/>
    <property type="molecule type" value="Genomic_DNA"/>
</dbReference>
<evidence type="ECO:0000256" key="2">
    <source>
        <dbReference type="ARBA" id="ARBA00012224"/>
    </source>
</evidence>
<dbReference type="InterPro" id="IPR015422">
    <property type="entry name" value="PyrdxlP-dep_Trfase_small"/>
</dbReference>
<dbReference type="SUPFAM" id="SSF53383">
    <property type="entry name" value="PLP-dependent transferases"/>
    <property type="match status" value="1"/>
</dbReference>
<dbReference type="Pfam" id="PF00155">
    <property type="entry name" value="Aminotran_1_2"/>
    <property type="match status" value="1"/>
</dbReference>
<dbReference type="GO" id="GO:0030170">
    <property type="term" value="F:pyridoxal phosphate binding"/>
    <property type="evidence" value="ECO:0007669"/>
    <property type="project" value="InterPro"/>
</dbReference>
<accession>A0A096BCQ7</accession>
<evidence type="ECO:0000313" key="7">
    <source>
        <dbReference type="EMBL" id="KGF56890.1"/>
    </source>
</evidence>
<keyword evidence="4" id="KW-0456">Lyase</keyword>
<dbReference type="InterPro" id="IPR051798">
    <property type="entry name" value="Class-II_PLP-Dep_Aminotrans"/>
</dbReference>
<dbReference type="Gene3D" id="3.90.1150.10">
    <property type="entry name" value="Aspartate Aminotransferase, domain 1"/>
    <property type="match status" value="1"/>
</dbReference>
<evidence type="ECO:0000259" key="6">
    <source>
        <dbReference type="Pfam" id="PF00155"/>
    </source>
</evidence>
<evidence type="ECO:0000256" key="3">
    <source>
        <dbReference type="ARBA" id="ARBA00022898"/>
    </source>
</evidence>
<feature type="domain" description="Aminotransferase class I/classII large" evidence="6">
    <location>
        <begin position="32"/>
        <end position="381"/>
    </location>
</feature>
<proteinExistence type="inferred from homology"/>
<comment type="caution">
    <text evidence="7">The sequence shown here is derived from an EMBL/GenBank/DDBJ whole genome shotgun (WGS) entry which is preliminary data.</text>
</comment>
<protein>
    <recommendedName>
        <fullName evidence="2">cysteine-S-conjugate beta-lyase</fullName>
        <ecNumber evidence="2">4.4.1.13</ecNumber>
    </recommendedName>
</protein>
<dbReference type="Gene3D" id="3.40.640.10">
    <property type="entry name" value="Type I PLP-dependent aspartate aminotransferase-like (Major domain)"/>
    <property type="match status" value="1"/>
</dbReference>
<dbReference type="InterPro" id="IPR015424">
    <property type="entry name" value="PyrdxlP-dep_Trfase"/>
</dbReference>
<dbReference type="CDD" id="cd00609">
    <property type="entry name" value="AAT_like"/>
    <property type="match status" value="1"/>
</dbReference>
<dbReference type="InterPro" id="IPR004839">
    <property type="entry name" value="Aminotransferase_I/II_large"/>
</dbReference>
<dbReference type="GO" id="GO:0047804">
    <property type="term" value="F:cysteine-S-conjugate beta-lyase activity"/>
    <property type="evidence" value="ECO:0007669"/>
    <property type="project" value="UniProtKB-EC"/>
</dbReference>
<dbReference type="EC" id="4.4.1.13" evidence="2"/>
<dbReference type="eggNOG" id="COG1168">
    <property type="taxonomic scope" value="Bacteria"/>
</dbReference>
<evidence type="ECO:0000256" key="1">
    <source>
        <dbReference type="ARBA" id="ARBA00001933"/>
    </source>
</evidence>
<dbReference type="InterPro" id="IPR027619">
    <property type="entry name" value="C-S_lyase_PatB-like"/>
</dbReference>
<evidence type="ECO:0000256" key="5">
    <source>
        <dbReference type="ARBA" id="ARBA00037974"/>
    </source>
</evidence>
<name>A0A096BCQ7_FLAPL</name>
<dbReference type="AlphaFoldDB" id="A0A096BCQ7"/>
<keyword evidence="8" id="KW-1185">Reference proteome</keyword>
<dbReference type="HOGENOM" id="CLU_017584_15_0_9"/>
<dbReference type="PANTHER" id="PTHR43525:SF1">
    <property type="entry name" value="PROTEIN MALY"/>
    <property type="match status" value="1"/>
</dbReference>
<dbReference type="InterPro" id="IPR015421">
    <property type="entry name" value="PyrdxlP-dep_Trfase_major"/>
</dbReference>